<comment type="caution">
    <text evidence="2">The sequence shown here is derived from an EMBL/GenBank/DDBJ whole genome shotgun (WGS) entry which is preliminary data.</text>
</comment>
<keyword evidence="1" id="KW-0812">Transmembrane</keyword>
<protein>
    <submittedName>
        <fullName evidence="2">Uncharacterized protein</fullName>
    </submittedName>
</protein>
<name>I8UCW2_9BACL</name>
<sequence>MEQQNLKNHARMHPLYHYVLSIFVLASFGTAITYLITSWIHGENKLLSVVLFLLSIVVLITFMLLRMYPLRAQDRAIRAEEALRYYILTGERLPSLLSIGQVVALRFASDEEFPSLCERAVKEGLEPATIKKEIQQWKGDYNRL</sequence>
<accession>I8UCW2</accession>
<reference evidence="2 3" key="1">
    <citation type="journal article" date="2012" name="J. Bacteriol.">
        <title>Genome of Bacillus macauensis ZFHKF-1, a Long-Chain-Forming Bacterium.</title>
        <authorList>
            <person name="Cai L."/>
            <person name="Zhang T."/>
        </authorList>
    </citation>
    <scope>NUCLEOTIDE SEQUENCE [LARGE SCALE GENOMIC DNA]</scope>
    <source>
        <strain evidence="2 3">ZFHKF-1</strain>
    </source>
</reference>
<keyword evidence="1" id="KW-1133">Transmembrane helix</keyword>
<organism evidence="2 3">
    <name type="scientific">Fictibacillus macauensis ZFHKF-1</name>
    <dbReference type="NCBI Taxonomy" id="1196324"/>
    <lineage>
        <taxon>Bacteria</taxon>
        <taxon>Bacillati</taxon>
        <taxon>Bacillota</taxon>
        <taxon>Bacilli</taxon>
        <taxon>Bacillales</taxon>
        <taxon>Fictibacillaceae</taxon>
        <taxon>Fictibacillus</taxon>
    </lineage>
</organism>
<feature type="transmembrane region" description="Helical" evidence="1">
    <location>
        <begin position="46"/>
        <end position="65"/>
    </location>
</feature>
<proteinExistence type="predicted"/>
<dbReference type="InterPro" id="IPR045385">
    <property type="entry name" value="DUF6526"/>
</dbReference>
<dbReference type="eggNOG" id="ENOG5032T87">
    <property type="taxonomic scope" value="Bacteria"/>
</dbReference>
<feature type="transmembrane region" description="Helical" evidence="1">
    <location>
        <begin position="15"/>
        <end position="40"/>
    </location>
</feature>
<keyword evidence="1" id="KW-0472">Membrane</keyword>
<gene>
    <name evidence="2" type="ORF">A374_13750</name>
</gene>
<dbReference type="EMBL" id="AKKV01000030">
    <property type="protein sequence ID" value="EIT84760.1"/>
    <property type="molecule type" value="Genomic_DNA"/>
</dbReference>
<keyword evidence="3" id="KW-1185">Reference proteome</keyword>
<dbReference type="STRING" id="1196324.A374_13750"/>
<dbReference type="AlphaFoldDB" id="I8UCW2"/>
<evidence type="ECO:0000256" key="1">
    <source>
        <dbReference type="SAM" id="Phobius"/>
    </source>
</evidence>
<dbReference type="Pfam" id="PF20136">
    <property type="entry name" value="DUF6526"/>
    <property type="match status" value="1"/>
</dbReference>
<dbReference type="PATRIC" id="fig|1196324.3.peg.2813"/>
<dbReference type="OrthoDB" id="765463at2"/>
<evidence type="ECO:0000313" key="2">
    <source>
        <dbReference type="EMBL" id="EIT84760.1"/>
    </source>
</evidence>
<evidence type="ECO:0000313" key="3">
    <source>
        <dbReference type="Proteomes" id="UP000004080"/>
    </source>
</evidence>
<dbReference type="Proteomes" id="UP000004080">
    <property type="component" value="Unassembled WGS sequence"/>
</dbReference>